<dbReference type="AlphaFoldDB" id="A0A2G9C742"/>
<proteinExistence type="predicted"/>
<evidence type="ECO:0000313" key="2">
    <source>
        <dbReference type="Proteomes" id="UP000231501"/>
    </source>
</evidence>
<accession>A0A2G9C742</accession>
<reference evidence="1 2" key="1">
    <citation type="submission" date="2017-11" db="EMBL/GenBank/DDBJ databases">
        <title>Draft genome sequence of Mitsuaria sp. HWN-4.</title>
        <authorList>
            <person name="Gundlapally S.R."/>
        </authorList>
    </citation>
    <scope>NUCLEOTIDE SEQUENCE [LARGE SCALE GENOMIC DNA]</scope>
    <source>
        <strain evidence="1 2">HWN-4</strain>
    </source>
</reference>
<protein>
    <submittedName>
        <fullName evidence="1">Uncharacterized protein</fullName>
    </submittedName>
</protein>
<sequence length="208" mass="21319">MQDGEEEPEASQGGGRTGIMGEKLAGMIGEAFNCLAVVPNYLPKEAQPIVNIVAGTALLGAAGYQYWTSKDGVEKIQAAANAAAAATQLSQGALQVAGYDGAAGVVGVLPNLLWATAEACNTFYNYNKYTATMVAAGSIKAIGAISNSVSSAGNWNFGIYSTAAFAMLGTAIAAVSHASELCENEQPAADIEEAEHLDSTQDRLYGTA</sequence>
<organism evidence="1 2">
    <name type="scientific">Roseateles chitinivorans</name>
    <dbReference type="NCBI Taxonomy" id="2917965"/>
    <lineage>
        <taxon>Bacteria</taxon>
        <taxon>Pseudomonadati</taxon>
        <taxon>Pseudomonadota</taxon>
        <taxon>Betaproteobacteria</taxon>
        <taxon>Burkholderiales</taxon>
        <taxon>Sphaerotilaceae</taxon>
        <taxon>Roseateles</taxon>
    </lineage>
</organism>
<name>A0A2G9C742_9BURK</name>
<comment type="caution">
    <text evidence="1">The sequence shown here is derived from an EMBL/GenBank/DDBJ whole genome shotgun (WGS) entry which is preliminary data.</text>
</comment>
<keyword evidence="2" id="KW-1185">Reference proteome</keyword>
<gene>
    <name evidence="1" type="ORF">CS062_15595</name>
</gene>
<dbReference type="EMBL" id="PEOG01000042">
    <property type="protein sequence ID" value="PIM52233.1"/>
    <property type="molecule type" value="Genomic_DNA"/>
</dbReference>
<dbReference type="Proteomes" id="UP000231501">
    <property type="component" value="Unassembled WGS sequence"/>
</dbReference>
<evidence type="ECO:0000313" key="1">
    <source>
        <dbReference type="EMBL" id="PIM52233.1"/>
    </source>
</evidence>